<dbReference type="PROSITE" id="PS51450">
    <property type="entry name" value="LRR"/>
    <property type="match status" value="3"/>
</dbReference>
<keyword evidence="2" id="KW-0677">Repeat</keyword>
<dbReference type="PANTHER" id="PTHR24366:SF96">
    <property type="entry name" value="LEUCINE RICH REPEAT CONTAINING 53"/>
    <property type="match status" value="1"/>
</dbReference>
<keyword evidence="1" id="KW-0433">Leucine-rich repeat</keyword>
<dbReference type="AlphaFoldDB" id="A0A1E3QQA3"/>
<evidence type="ECO:0008006" key="6">
    <source>
        <dbReference type="Google" id="ProtNLM"/>
    </source>
</evidence>
<evidence type="ECO:0000256" key="2">
    <source>
        <dbReference type="ARBA" id="ARBA00022737"/>
    </source>
</evidence>
<feature type="compositionally biased region" description="Polar residues" evidence="3">
    <location>
        <begin position="350"/>
        <end position="359"/>
    </location>
</feature>
<keyword evidence="5" id="KW-1185">Reference proteome</keyword>
<dbReference type="InterPro" id="IPR003591">
    <property type="entry name" value="Leu-rich_rpt_typical-subtyp"/>
</dbReference>
<dbReference type="Proteomes" id="UP000094336">
    <property type="component" value="Unassembled WGS sequence"/>
</dbReference>
<proteinExistence type="predicted"/>
<dbReference type="Gene3D" id="3.80.10.10">
    <property type="entry name" value="Ribonuclease Inhibitor"/>
    <property type="match status" value="1"/>
</dbReference>
<dbReference type="InterPro" id="IPR001611">
    <property type="entry name" value="Leu-rich_rpt"/>
</dbReference>
<dbReference type="SUPFAM" id="SSF52058">
    <property type="entry name" value="L domain-like"/>
    <property type="match status" value="1"/>
</dbReference>
<dbReference type="InterPro" id="IPR032675">
    <property type="entry name" value="LRR_dom_sf"/>
</dbReference>
<name>A0A1E3QQA3_9ASCO</name>
<accession>A0A1E3QQA3</accession>
<reference evidence="5" key="1">
    <citation type="submission" date="2016-05" db="EMBL/GenBank/DDBJ databases">
        <title>Comparative genomics of biotechnologically important yeasts.</title>
        <authorList>
            <consortium name="DOE Joint Genome Institute"/>
            <person name="Riley R."/>
            <person name="Haridas S."/>
            <person name="Wolfe K.H."/>
            <person name="Lopes M.R."/>
            <person name="Hittinger C.T."/>
            <person name="Goker M."/>
            <person name="Salamov A."/>
            <person name="Wisecaver J."/>
            <person name="Long T.M."/>
            <person name="Aerts A.L."/>
            <person name="Barry K."/>
            <person name="Choi C."/>
            <person name="Clum A."/>
            <person name="Coughlan A.Y."/>
            <person name="Deshpande S."/>
            <person name="Douglass A.P."/>
            <person name="Hanson S.J."/>
            <person name="Klenk H.-P."/>
            <person name="Labutti K."/>
            <person name="Lapidus A."/>
            <person name="Lindquist E."/>
            <person name="Lipzen A."/>
            <person name="Meier-Kolthoff J.P."/>
            <person name="Ohm R.A."/>
            <person name="Otillar R.P."/>
            <person name="Pangilinan J."/>
            <person name="Peng Y."/>
            <person name="Rokas A."/>
            <person name="Rosa C.A."/>
            <person name="Scheuner C."/>
            <person name="Sibirny A.A."/>
            <person name="Slot J.C."/>
            <person name="Stielow J.B."/>
            <person name="Sun H."/>
            <person name="Kurtzman C.P."/>
            <person name="Blackwell M."/>
            <person name="Grigoriev I.V."/>
            <person name="Jeffries T.W."/>
        </authorList>
    </citation>
    <scope>NUCLEOTIDE SEQUENCE [LARGE SCALE GENOMIC DNA]</scope>
    <source>
        <strain evidence="5">NRRL Y-12698</strain>
    </source>
</reference>
<dbReference type="GeneID" id="30146726"/>
<sequence length="852" mass="94156">MSPFSNNANSIEGEIYMQRLAGYVRSNEASITNGLQAFAKVCALDPSLQLPTKGSARPIRLSFTLHHLYYLCERIQNSGLTADVGPLNMKLENPNFAVPTFVSFLDTHNRGSNDIHSFIDSSDTTSITSMSSVKSIVTSASMYWRSFGFSKDPKIIMKDLEYLCSVFQELPCLILSPKTKIYSIANYEEYPFDTSIPMHLFKNLQVLEITNYEPNEVYGWNFLSECLQILVIKNCKMEDLGEVLYSLVLDDEDGRTGFFNPTGTNGPRKHRSATLPERKYRHRRQYSDTDVIGSPPTVYFESLLNDPVVIPVSGSPRNSAYYNGARSPLSNAGLQTSSNYTYFSLRPEPVSSTSSTTKDLSYDTKGRRSSEASALSPSNSMSSTRRVTSRSTHSSRVSVSTAVDDFPQSRHGHHHSMYNFTIPGEHAGRNRNSFSRPALDPAKWSRLKQLTISETRVSYIPDDILRPFGNLAKLDLSHNNLSELPIGLKYLTGLKFLNLSHNRIQNLDNLLEICCVGMERKGVSGMSGLVFLDLSYNKVDSLAHLEMLVSLEKLDIRRNSLLSTAISGRTNARFSRRSSASTNFDLSVFRPIALSFKQNAQKLTSIYVSGNSNLHKTHRIDLFNLFNGCGDAKRTLNLTIDNSKPGYFENSLLLTHESCIALVAQLLAVSDSSAVSSSSVDADMLTKGLHLLKLSLPSSASSYRILPPSRHSRDRGLHPSPIIISSMRKLPSTVVATLAPVPASVLAPNMNSLNQLRLSPSFLPQCLDRASPDTQSPHMSPVSRFPTSSQSEMFLHELLRADSLDPGPQKPNVPRSESSSSLITALRSVTTPSLPSLGQVTSTPRYTASPVA</sequence>
<dbReference type="OrthoDB" id="676979at2759"/>
<evidence type="ECO:0000313" key="4">
    <source>
        <dbReference type="EMBL" id="ODQ79886.1"/>
    </source>
</evidence>
<dbReference type="SMART" id="SM00369">
    <property type="entry name" value="LRR_TYP"/>
    <property type="match status" value="3"/>
</dbReference>
<feature type="region of interest" description="Disordered" evidence="3">
    <location>
        <begin position="345"/>
        <end position="414"/>
    </location>
</feature>
<evidence type="ECO:0000313" key="5">
    <source>
        <dbReference type="Proteomes" id="UP000094336"/>
    </source>
</evidence>
<dbReference type="EMBL" id="KV454431">
    <property type="protein sequence ID" value="ODQ79886.1"/>
    <property type="molecule type" value="Genomic_DNA"/>
</dbReference>
<protein>
    <recommendedName>
        <fullName evidence="6">Leucine-rich repeat-containing protein</fullName>
    </recommendedName>
</protein>
<dbReference type="RefSeq" id="XP_018985214.1">
    <property type="nucleotide sequence ID" value="XM_019128873.1"/>
</dbReference>
<feature type="compositionally biased region" description="Basic and acidic residues" evidence="3">
    <location>
        <begin position="360"/>
        <end position="370"/>
    </location>
</feature>
<dbReference type="PRINTS" id="PR00019">
    <property type="entry name" value="LEURICHRPT"/>
</dbReference>
<dbReference type="Pfam" id="PF13855">
    <property type="entry name" value="LRR_8"/>
    <property type="match status" value="1"/>
</dbReference>
<gene>
    <name evidence="4" type="ORF">BABINDRAFT_161559</name>
</gene>
<dbReference type="PANTHER" id="PTHR24366">
    <property type="entry name" value="IG(IMMUNOGLOBULIN) AND LRR(LEUCINE RICH REPEAT) DOMAINS"/>
    <property type="match status" value="1"/>
</dbReference>
<feature type="compositionally biased region" description="Polar residues" evidence="3">
    <location>
        <begin position="815"/>
        <end position="846"/>
    </location>
</feature>
<feature type="region of interest" description="Disordered" evidence="3">
    <location>
        <begin position="767"/>
        <end position="787"/>
    </location>
</feature>
<dbReference type="STRING" id="984486.A0A1E3QQA3"/>
<evidence type="ECO:0000256" key="3">
    <source>
        <dbReference type="SAM" id="MobiDB-lite"/>
    </source>
</evidence>
<evidence type="ECO:0000256" key="1">
    <source>
        <dbReference type="ARBA" id="ARBA00022614"/>
    </source>
</evidence>
<organism evidence="4 5">
    <name type="scientific">Babjeviella inositovora NRRL Y-12698</name>
    <dbReference type="NCBI Taxonomy" id="984486"/>
    <lineage>
        <taxon>Eukaryota</taxon>
        <taxon>Fungi</taxon>
        <taxon>Dikarya</taxon>
        <taxon>Ascomycota</taxon>
        <taxon>Saccharomycotina</taxon>
        <taxon>Pichiomycetes</taxon>
        <taxon>Serinales incertae sedis</taxon>
        <taxon>Babjeviella</taxon>
    </lineage>
</organism>
<feature type="region of interest" description="Disordered" evidence="3">
    <location>
        <begin position="802"/>
        <end position="852"/>
    </location>
</feature>
<feature type="compositionally biased region" description="Low complexity" evidence="3">
    <location>
        <begin position="371"/>
        <end position="403"/>
    </location>
</feature>